<feature type="compositionally biased region" description="Basic and acidic residues" evidence="6">
    <location>
        <begin position="344"/>
        <end position="355"/>
    </location>
</feature>
<keyword evidence="4 7" id="KW-1133">Transmembrane helix</keyword>
<keyword evidence="9" id="KW-1185">Reference proteome</keyword>
<evidence type="ECO:0000256" key="4">
    <source>
        <dbReference type="ARBA" id="ARBA00022989"/>
    </source>
</evidence>
<evidence type="ECO:0000313" key="9">
    <source>
        <dbReference type="Proteomes" id="UP000028607"/>
    </source>
</evidence>
<evidence type="ECO:0000256" key="7">
    <source>
        <dbReference type="SAM" id="Phobius"/>
    </source>
</evidence>
<feature type="region of interest" description="Disordered" evidence="6">
    <location>
        <begin position="327"/>
        <end position="355"/>
    </location>
</feature>
<dbReference type="STRING" id="1317124.DW2_08482"/>
<dbReference type="GO" id="GO:0005886">
    <property type="term" value="C:plasma membrane"/>
    <property type="evidence" value="ECO:0007669"/>
    <property type="project" value="UniProtKB-SubCell"/>
</dbReference>
<keyword evidence="3 7" id="KW-0812">Transmembrane</keyword>
<feature type="transmembrane region" description="Helical" evidence="7">
    <location>
        <begin position="72"/>
        <end position="89"/>
    </location>
</feature>
<keyword evidence="2" id="KW-1003">Cell membrane</keyword>
<dbReference type="PANTHER" id="PTHR32196:SF19">
    <property type="entry name" value="GALACTOFURANOSE TRANSPORTER PERMEASE PROTEIN YTFT"/>
    <property type="match status" value="1"/>
</dbReference>
<feature type="transmembrane region" description="Helical" evidence="7">
    <location>
        <begin position="12"/>
        <end position="31"/>
    </location>
</feature>
<feature type="transmembrane region" description="Helical" evidence="7">
    <location>
        <begin position="51"/>
        <end position="67"/>
    </location>
</feature>
<proteinExistence type="predicted"/>
<evidence type="ECO:0000256" key="5">
    <source>
        <dbReference type="ARBA" id="ARBA00023136"/>
    </source>
</evidence>
<dbReference type="PATRIC" id="fig|1317124.6.peg.1728"/>
<feature type="transmembrane region" description="Helical" evidence="7">
    <location>
        <begin position="126"/>
        <end position="150"/>
    </location>
</feature>
<keyword evidence="5 7" id="KW-0472">Membrane</keyword>
<accession>A0A085TXK5</accession>
<evidence type="ECO:0000256" key="2">
    <source>
        <dbReference type="ARBA" id="ARBA00022475"/>
    </source>
</evidence>
<feature type="transmembrane region" description="Helical" evidence="7">
    <location>
        <begin position="244"/>
        <end position="264"/>
    </location>
</feature>
<reference evidence="9" key="1">
    <citation type="submission" date="2013-04" db="EMBL/GenBank/DDBJ databases">
        <title>Thioclava sp. 13D2W-2 Genome Sequencing.</title>
        <authorList>
            <person name="Lai Q."/>
            <person name="Li G."/>
            <person name="Shao Z."/>
        </authorList>
    </citation>
    <scope>NUCLEOTIDE SEQUENCE [LARGE SCALE GENOMIC DNA]</scope>
    <source>
        <strain evidence="9">13D2W-2</strain>
    </source>
</reference>
<dbReference type="CDD" id="cd06579">
    <property type="entry name" value="TM_PBP1_transp_AraH_like"/>
    <property type="match status" value="1"/>
</dbReference>
<dbReference type="OrthoDB" id="192433at2"/>
<dbReference type="Proteomes" id="UP000028607">
    <property type="component" value="Unassembled WGS sequence"/>
</dbReference>
<evidence type="ECO:0000313" key="8">
    <source>
        <dbReference type="EMBL" id="KFE35452.1"/>
    </source>
</evidence>
<dbReference type="Pfam" id="PF02653">
    <property type="entry name" value="BPD_transp_2"/>
    <property type="match status" value="1"/>
</dbReference>
<feature type="transmembrane region" description="Helical" evidence="7">
    <location>
        <begin position="212"/>
        <end position="232"/>
    </location>
</feature>
<feature type="transmembrane region" description="Helical" evidence="7">
    <location>
        <begin position="298"/>
        <end position="316"/>
    </location>
</feature>
<dbReference type="GO" id="GO:0022857">
    <property type="term" value="F:transmembrane transporter activity"/>
    <property type="evidence" value="ECO:0007669"/>
    <property type="project" value="InterPro"/>
</dbReference>
<dbReference type="InterPro" id="IPR001851">
    <property type="entry name" value="ABC_transp_permease"/>
</dbReference>
<dbReference type="eggNOG" id="COG1172">
    <property type="taxonomic scope" value="Bacteria"/>
</dbReference>
<name>A0A085TXK5_9RHOB</name>
<evidence type="ECO:0000256" key="1">
    <source>
        <dbReference type="ARBA" id="ARBA00004651"/>
    </source>
</evidence>
<protein>
    <submittedName>
        <fullName evidence="8">Ribose ABC transporter permease</fullName>
    </submittedName>
</protein>
<dbReference type="PANTHER" id="PTHR32196">
    <property type="entry name" value="ABC TRANSPORTER PERMEASE PROTEIN YPHD-RELATED-RELATED"/>
    <property type="match status" value="1"/>
</dbReference>
<evidence type="ECO:0000256" key="6">
    <source>
        <dbReference type="SAM" id="MobiDB-lite"/>
    </source>
</evidence>
<evidence type="ECO:0000256" key="3">
    <source>
        <dbReference type="ARBA" id="ARBA00022692"/>
    </source>
</evidence>
<dbReference type="EMBL" id="AQRC01000005">
    <property type="protein sequence ID" value="KFE35452.1"/>
    <property type="molecule type" value="Genomic_DNA"/>
</dbReference>
<feature type="transmembrane region" description="Helical" evidence="7">
    <location>
        <begin position="170"/>
        <end position="192"/>
    </location>
</feature>
<feature type="transmembrane region" description="Helical" evidence="7">
    <location>
        <begin position="95"/>
        <end position="119"/>
    </location>
</feature>
<comment type="subcellular location">
    <subcellularLocation>
        <location evidence="1">Cell membrane</location>
        <topology evidence="1">Multi-pass membrane protein</topology>
    </subcellularLocation>
</comment>
<dbReference type="RefSeq" id="WP_051855689.1">
    <property type="nucleotide sequence ID" value="NZ_AQRC01000005.1"/>
</dbReference>
<comment type="caution">
    <text evidence="8">The sequence shown here is derived from an EMBL/GenBank/DDBJ whole genome shotgun (WGS) entry which is preliminary data.</text>
</comment>
<organism evidence="8 9">
    <name type="scientific">Thioclava atlantica</name>
    <dbReference type="NCBI Taxonomy" id="1317124"/>
    <lineage>
        <taxon>Bacteria</taxon>
        <taxon>Pseudomonadati</taxon>
        <taxon>Pseudomonadota</taxon>
        <taxon>Alphaproteobacteria</taxon>
        <taxon>Rhodobacterales</taxon>
        <taxon>Paracoccaceae</taxon>
        <taxon>Thioclava</taxon>
    </lineage>
</organism>
<gene>
    <name evidence="8" type="ORF">DW2_08482</name>
</gene>
<dbReference type="AlphaFoldDB" id="A0A085TXK5"/>
<sequence length="355" mass="37014">MIRATLRRVAPQIFILGLVLLLNFLLSPGFFKVEMHQGRLFGNLIDVLNRGAPVALLSIGMTLVIATRGIDLSVGAVMAIAGAVAASVVTEGSHWLVAVFAALGAGALCGLWNGVLVAIFRIQPIVATLVLMVAGRGIAQLLTHGAILTFNDPGLVRLGGGTIFSVPTPIWLWIALALIVGIVVRRSALGLLIEATGINERSARLAGINARVLLVAVYLVAGLCAAIAGIVVAGDIRGADANNAGLWMELDAILAVVIGGNSLLGGRFSITASLLGALIIQSVNSAILLSGMPVEFNLVIKALIIIAILVIQSPRIKHSLYLLRASSGTQPPVERPSAPRRRSAGTERITEEGRT</sequence>
<reference evidence="8 9" key="2">
    <citation type="journal article" date="2015" name="Antonie Van Leeuwenhoek">
        <title>Thioclava indica sp. nov., isolated from surface seawater of the Indian Ocean.</title>
        <authorList>
            <person name="Liu Y."/>
            <person name="Lai Q."/>
            <person name="Du J."/>
            <person name="Xu H."/>
            <person name="Jiang L."/>
            <person name="Shao Z."/>
        </authorList>
    </citation>
    <scope>NUCLEOTIDE SEQUENCE [LARGE SCALE GENOMIC DNA]</scope>
    <source>
        <strain evidence="8 9">13D2W-2</strain>
    </source>
</reference>